<keyword evidence="5" id="KW-0560">Oxidoreductase</keyword>
<dbReference type="Proteomes" id="UP000807309">
    <property type="component" value="Unassembled WGS sequence"/>
</dbReference>
<keyword evidence="8" id="KW-1185">Reference proteome</keyword>
<comment type="similarity">
    <text evidence="2 5">Belongs to the cytochrome P450 family.</text>
</comment>
<comment type="caution">
    <text evidence="7">The sequence shown here is derived from an EMBL/GenBank/DDBJ whole genome shotgun (WGS) entry which is preliminary data.</text>
</comment>
<dbReference type="InterPro" id="IPR002403">
    <property type="entry name" value="Cyt_P450_E_grp-IV"/>
</dbReference>
<evidence type="ECO:0000313" key="7">
    <source>
        <dbReference type="EMBL" id="MBF6229078.1"/>
    </source>
</evidence>
<organism evidence="7 8">
    <name type="scientific">Nocardia abscessus</name>
    <dbReference type="NCBI Taxonomy" id="120957"/>
    <lineage>
        <taxon>Bacteria</taxon>
        <taxon>Bacillati</taxon>
        <taxon>Actinomycetota</taxon>
        <taxon>Actinomycetes</taxon>
        <taxon>Mycobacteriales</taxon>
        <taxon>Nocardiaceae</taxon>
        <taxon>Nocardia</taxon>
    </lineage>
</organism>
<keyword evidence="4 5" id="KW-0408">Iron</keyword>
<evidence type="ECO:0000256" key="2">
    <source>
        <dbReference type="ARBA" id="ARBA00010617"/>
    </source>
</evidence>
<keyword evidence="5" id="KW-0349">Heme</keyword>
<dbReference type="PRINTS" id="PR00465">
    <property type="entry name" value="EP450IV"/>
</dbReference>
<dbReference type="EMBL" id="JADLRE010000029">
    <property type="protein sequence ID" value="MBF6229078.1"/>
    <property type="molecule type" value="Genomic_DNA"/>
</dbReference>
<dbReference type="PROSITE" id="PS00086">
    <property type="entry name" value="CYTOCHROME_P450"/>
    <property type="match status" value="1"/>
</dbReference>
<reference evidence="7 8" key="1">
    <citation type="submission" date="2020-10" db="EMBL/GenBank/DDBJ databases">
        <title>Identification of Nocardia species via Next-generation sequencing and recognition of intraspecies genetic diversity.</title>
        <authorList>
            <person name="Li P."/>
            <person name="Li P."/>
            <person name="Lu B."/>
        </authorList>
    </citation>
    <scope>NUCLEOTIDE SEQUENCE [LARGE SCALE GENOMIC DNA]</scope>
    <source>
        <strain evidence="7 8">N-11</strain>
    </source>
</reference>
<sequence>MDGSRYARFRCCLVTAFHPSPGRPGLPVLHMRSMAARKLIGIGGFVGDLAEYQRDPLTWLQRVQPTEGDGARLARGIVAVFEPDTVHRVLAETNTNFVIDSGGIAGARGRRTRLARLPAWMQVRRELWRGFRDDIVDAHIARSSQWLSPDVLNSPETGLVETCRDLCGRGIADFCLGGDIRTQDLISDIHAAAKDLFASSYSAIDRAEARVRWLPRPAAAAADSANRRLVELLAECIELRASTPRPAVPRDLLDVLLHDAEPRSKDQVLAVVRMSMFAAPGVPGVALSWLLLRLADHSEVRERVTAELGRSRLTAAGLSAEAAYTISVIRETLRLHPPQWILSRTAVRPTELAGYRMKPGDEVIMCPYLLHRDHRYWTEPEHFDPDRWAGGVGAHRRHAYIPFGSGTRICPGSHLGIVEMVLAARHITTAGNLRLPRLAQVTSQFATLLQPGDHRGAGIGHENASSTPVSRHVSRFVGRTLRGREPTRPSPRLTL</sequence>
<dbReference type="Pfam" id="PF00067">
    <property type="entry name" value="p450"/>
    <property type="match status" value="1"/>
</dbReference>
<dbReference type="PANTHER" id="PTHR24305">
    <property type="entry name" value="CYTOCHROME P450"/>
    <property type="match status" value="1"/>
</dbReference>
<comment type="cofactor">
    <cofactor evidence="1">
        <name>heme</name>
        <dbReference type="ChEBI" id="CHEBI:30413"/>
    </cofactor>
</comment>
<dbReference type="SUPFAM" id="SSF48264">
    <property type="entry name" value="Cytochrome P450"/>
    <property type="match status" value="1"/>
</dbReference>
<evidence type="ECO:0000256" key="4">
    <source>
        <dbReference type="ARBA" id="ARBA00023004"/>
    </source>
</evidence>
<dbReference type="Gene3D" id="1.10.630.10">
    <property type="entry name" value="Cytochrome P450"/>
    <property type="match status" value="1"/>
</dbReference>
<evidence type="ECO:0000313" key="8">
    <source>
        <dbReference type="Proteomes" id="UP000807309"/>
    </source>
</evidence>
<evidence type="ECO:0000256" key="3">
    <source>
        <dbReference type="ARBA" id="ARBA00022723"/>
    </source>
</evidence>
<dbReference type="InterPro" id="IPR050121">
    <property type="entry name" value="Cytochrome_P450_monoxygenase"/>
</dbReference>
<accession>A0ABS0CKW6</accession>
<dbReference type="InterPro" id="IPR036396">
    <property type="entry name" value="Cyt_P450_sf"/>
</dbReference>
<proteinExistence type="inferred from homology"/>
<dbReference type="InterPro" id="IPR001128">
    <property type="entry name" value="Cyt_P450"/>
</dbReference>
<dbReference type="PANTHER" id="PTHR24305:SF166">
    <property type="entry name" value="CYTOCHROME P450 12A4, MITOCHONDRIAL-RELATED"/>
    <property type="match status" value="1"/>
</dbReference>
<keyword evidence="3 5" id="KW-0479">Metal-binding</keyword>
<dbReference type="InterPro" id="IPR017972">
    <property type="entry name" value="Cyt_P450_CS"/>
</dbReference>
<evidence type="ECO:0000256" key="5">
    <source>
        <dbReference type="RuleBase" id="RU000461"/>
    </source>
</evidence>
<evidence type="ECO:0000256" key="1">
    <source>
        <dbReference type="ARBA" id="ARBA00001971"/>
    </source>
</evidence>
<dbReference type="PRINTS" id="PR00385">
    <property type="entry name" value="P450"/>
</dbReference>
<keyword evidence="5" id="KW-0503">Monooxygenase</keyword>
<name>A0ABS0CKW6_9NOCA</name>
<protein>
    <submittedName>
        <fullName evidence="7">Cytochrome P450</fullName>
    </submittedName>
</protein>
<gene>
    <name evidence="7" type="ORF">IU470_28795</name>
</gene>
<evidence type="ECO:0000256" key="6">
    <source>
        <dbReference type="SAM" id="MobiDB-lite"/>
    </source>
</evidence>
<feature type="region of interest" description="Disordered" evidence="6">
    <location>
        <begin position="458"/>
        <end position="495"/>
    </location>
</feature>